<evidence type="ECO:0000313" key="3">
    <source>
        <dbReference type="EMBL" id="MDO7841811.1"/>
    </source>
</evidence>
<keyword evidence="1" id="KW-0732">Signal</keyword>
<dbReference type="InterPro" id="IPR025419">
    <property type="entry name" value="DUF4142"/>
</dbReference>
<dbReference type="RefSeq" id="WP_304560271.1">
    <property type="nucleotide sequence ID" value="NZ_JAUQSZ010000003.1"/>
</dbReference>
<name>A0ABT8ZW64_9SPHN</name>
<dbReference type="PANTHER" id="PTHR38593:SF1">
    <property type="entry name" value="BLR2558 PROTEIN"/>
    <property type="match status" value="1"/>
</dbReference>
<dbReference type="InterPro" id="IPR012347">
    <property type="entry name" value="Ferritin-like"/>
</dbReference>
<sequence length="192" mass="19504">MKIKSLVLLSAATLTLSACGHKTESTDVTSNATTVSDTTTNTVAVAPAPAASGGQTFANTAASSDAFEIATSKAALETSTSASVKKFAQMMIDAHTKSTDKLKSTAAGLSPAITPDPTLTADQQSKLDALKTLKGADFDKAYIDAQTGGHQQTLDALKAYAATGDVPALKAFASDLVPTVTAHLNMAKGLKA</sequence>
<accession>A0ABT8ZW64</accession>
<dbReference type="Proteomes" id="UP001176468">
    <property type="component" value="Unassembled WGS sequence"/>
</dbReference>
<dbReference type="PANTHER" id="PTHR38593">
    <property type="entry name" value="BLR2558 PROTEIN"/>
    <property type="match status" value="1"/>
</dbReference>
<feature type="chain" id="PRO_5045330086" evidence="1">
    <location>
        <begin position="21"/>
        <end position="192"/>
    </location>
</feature>
<evidence type="ECO:0000256" key="1">
    <source>
        <dbReference type="SAM" id="SignalP"/>
    </source>
</evidence>
<evidence type="ECO:0000313" key="4">
    <source>
        <dbReference type="Proteomes" id="UP001176468"/>
    </source>
</evidence>
<feature type="signal peptide" evidence="1">
    <location>
        <begin position="1"/>
        <end position="20"/>
    </location>
</feature>
<dbReference type="Gene3D" id="1.20.1260.10">
    <property type="match status" value="1"/>
</dbReference>
<protein>
    <submittedName>
        <fullName evidence="3">DUF4142 domain-containing protein</fullName>
    </submittedName>
</protein>
<gene>
    <name evidence="3" type="ORF">Q5H94_05695</name>
</gene>
<comment type="caution">
    <text evidence="3">The sequence shown here is derived from an EMBL/GenBank/DDBJ whole genome shotgun (WGS) entry which is preliminary data.</text>
</comment>
<reference evidence="3" key="1">
    <citation type="submission" date="2023-07" db="EMBL/GenBank/DDBJ databases">
        <authorList>
            <person name="Kim M.K."/>
        </authorList>
    </citation>
    <scope>NUCLEOTIDE SEQUENCE</scope>
    <source>
        <strain evidence="3">CA1-15</strain>
    </source>
</reference>
<proteinExistence type="predicted"/>
<feature type="domain" description="DUF4142" evidence="2">
    <location>
        <begin position="55"/>
        <end position="190"/>
    </location>
</feature>
<keyword evidence="4" id="KW-1185">Reference proteome</keyword>
<dbReference type="Pfam" id="PF13628">
    <property type="entry name" value="DUF4142"/>
    <property type="match status" value="1"/>
</dbReference>
<dbReference type="EMBL" id="JAUQSZ010000003">
    <property type="protein sequence ID" value="MDO7841811.1"/>
    <property type="molecule type" value="Genomic_DNA"/>
</dbReference>
<evidence type="ECO:0000259" key="2">
    <source>
        <dbReference type="Pfam" id="PF13628"/>
    </source>
</evidence>
<organism evidence="3 4">
    <name type="scientific">Sphingomonas immobilis</name>
    <dbReference type="NCBI Taxonomy" id="3063997"/>
    <lineage>
        <taxon>Bacteria</taxon>
        <taxon>Pseudomonadati</taxon>
        <taxon>Pseudomonadota</taxon>
        <taxon>Alphaproteobacteria</taxon>
        <taxon>Sphingomonadales</taxon>
        <taxon>Sphingomonadaceae</taxon>
        <taxon>Sphingomonas</taxon>
    </lineage>
</organism>
<dbReference type="PROSITE" id="PS51257">
    <property type="entry name" value="PROKAR_LIPOPROTEIN"/>
    <property type="match status" value="1"/>
</dbReference>